<feature type="region of interest" description="Disordered" evidence="2">
    <location>
        <begin position="2335"/>
        <end position="2355"/>
    </location>
</feature>
<feature type="region of interest" description="Disordered" evidence="2">
    <location>
        <begin position="1539"/>
        <end position="1698"/>
    </location>
</feature>
<dbReference type="RefSeq" id="XP_022368131.1">
    <property type="nucleotide sequence ID" value="XM_022512423.1"/>
</dbReference>
<feature type="region of interest" description="Disordered" evidence="2">
    <location>
        <begin position="1090"/>
        <end position="1144"/>
    </location>
</feature>
<feature type="compositionally biased region" description="Basic and acidic residues" evidence="2">
    <location>
        <begin position="2825"/>
        <end position="2848"/>
    </location>
</feature>
<dbReference type="Pfam" id="PF25817">
    <property type="entry name" value="ICE1_C"/>
    <property type="match status" value="1"/>
</dbReference>
<feature type="region of interest" description="Disordered" evidence="2">
    <location>
        <begin position="1028"/>
        <end position="1059"/>
    </location>
</feature>
<feature type="region of interest" description="Disordered" evidence="2">
    <location>
        <begin position="2896"/>
        <end position="2941"/>
    </location>
</feature>
<organism evidence="4 5">
    <name type="scientific">Enhydra lutris kenyoni</name>
    <name type="common">northern sea otter</name>
    <dbReference type="NCBI Taxonomy" id="391180"/>
    <lineage>
        <taxon>Eukaryota</taxon>
        <taxon>Metazoa</taxon>
        <taxon>Chordata</taxon>
        <taxon>Craniata</taxon>
        <taxon>Vertebrata</taxon>
        <taxon>Euteleostomi</taxon>
        <taxon>Mammalia</taxon>
        <taxon>Eutheria</taxon>
        <taxon>Laurasiatheria</taxon>
        <taxon>Carnivora</taxon>
        <taxon>Caniformia</taxon>
        <taxon>Musteloidea</taxon>
        <taxon>Mustelidae</taxon>
        <taxon>Lutrinae</taxon>
        <taxon>Enhydra</taxon>
    </lineage>
</organism>
<proteinExistence type="predicted"/>
<feature type="region of interest" description="Disordered" evidence="2">
    <location>
        <begin position="224"/>
        <end position="255"/>
    </location>
</feature>
<evidence type="ECO:0000256" key="2">
    <source>
        <dbReference type="SAM" id="MobiDB-lite"/>
    </source>
</evidence>
<feature type="compositionally biased region" description="Polar residues" evidence="2">
    <location>
        <begin position="3369"/>
        <end position="3378"/>
    </location>
</feature>
<feature type="region of interest" description="Disordered" evidence="2">
    <location>
        <begin position="1271"/>
        <end position="1385"/>
    </location>
</feature>
<dbReference type="GeneID" id="111153407"/>
<feature type="region of interest" description="Disordered" evidence="2">
    <location>
        <begin position="860"/>
        <end position="905"/>
    </location>
</feature>
<feature type="compositionally biased region" description="Polar residues" evidence="2">
    <location>
        <begin position="1589"/>
        <end position="1615"/>
    </location>
</feature>
<dbReference type="PANTHER" id="PTHR11852:SF4">
    <property type="entry name" value="LITTLE ELONGATION COMPLEX SUBUNIT 1"/>
    <property type="match status" value="1"/>
</dbReference>
<dbReference type="STRING" id="391180.A0A2Y9K4C6"/>
<feature type="compositionally biased region" description="Acidic residues" evidence="2">
    <location>
        <begin position="3261"/>
        <end position="3278"/>
    </location>
</feature>
<feature type="coiled-coil region" evidence="1">
    <location>
        <begin position="2097"/>
        <end position="2221"/>
    </location>
</feature>
<accession>A0A2Y9K4C6</accession>
<gene>
    <name evidence="5" type="primary">LOC111153407</name>
</gene>
<sequence>MMPGETHSAAPGTAADLSRCQGCASLQQNLNEYVEALITLKQKIINTDNLLTEYQKKCDELQFARRENSTLHHQVEQMLQKISPLQKCQEELGSLKAELEEKKSSLKLYQDTHQEYARVKEECLKTDAQKKKLEAKVKKLEEAAVKQTQDFKQLRNEKKILEKEFKKTQERLDEFSKQKNEKELRHIGTQISSDSYGSIDKRKVKLLLKELWLCINTTHRLPGEGSRCITEKPAKENPGPTEPRDDGVPPPAGGRPLQAAAVQTCLAELSMEIEGDFSACRRVGRHEYSGAAHCSDHVANEGRHPELEVPRTDEDSTDFSDRDHCFDEDLQAAVDFFRLPPPLLSPVPSPPLVSLPPLSTLPSSLAPETYFGEYTDSSDNELSQHRNSAESVSEDETSESQYFGSSRKSKGSGGTWEEKLKSHEASQALATLEVNEVTTVGFGTFTATLREPSAAYSVAHEKHWMVSSESASDGRRAISDEAQRQREVREVDKSVQTENTLHEPIRNVCVETSSGSRAQGRGAALRKSDTCSSTLGKRPFSELMESEGKTLLSKMIGSPKSQFTKWTLSNEIPLESDHLSISDHLQGMCGVSGKKRDAQDFILGASPEPEDDVGDAAGAPGLRGDASLSSSSTSGASSVCSDSPSSSGLKYAHDQHIPAKVTAVELHHSEQQLQAETLNVLDLQPEPPECPPGENHLENSLCALSPELGASHFNNESSNEVKSTDVLKGIPKVCSIAQSVFIKAMKDAQCRSQGPRAELPLTRADSTPLLESQRGLTKGGFGFKSPSWHHSDVLRRGGEERLRAKSEPEQKTNHQVQQAAASLESRRSTSKPELASENNPVGLRAATSLLPNQVSVITKQARPDTVQSTRLEPWRQRKTEPPFGAAHAGPGAVPTSSVARRDGEREDTAWAAQGAAANEGTSPQVSASWRKLNFSFPSSTNSKPSFSPKNIPVPNQDITTEASAQEAVPKQTLLLHAASLDSSGLIGDQLRPAPEVPVSRSCAVDRVPYGGTGRSGSKALAILEGSPRVRPSLQESPELPSQTPGRASPEGPGTTGTALPSAILRKDEETRAVPASALAGPVCCYTGIREGGGGDTEVEESEAPSGSEGESEPEAALGDRPRGAAHASRRGLGAPGAGSAETRPPVEVGCLTSALQDFNISTLSEIDGLSTSEVVMFLESCQLRDYSSGDSVSECSSRGTLHKEMNKDLKPGDLSGGKYRKQLCEEETLETSEEWIESEEEDGPLKSTGQLTQRSLETLSEVLTRFGRELQASCESSPGKDAADLVLSNTHDDVTSEPVREHVPPQGASGFPPHPSGTSPPVASMTGKGCSPASGSSSNAVTPGSPEGVPSVTSPIRGGAESSPQRSDSVAGQTTEGSAEEGAETTFQCQISTVTSEVINVLINKDQNLVIEKGDHWTIINGVALMPNVDQVILCDTPEDIPVSPDGGGLGAGFISLTSMEKSPETGHPGPPFQEPQCGSTLSCAQEEISSSSQSTNFDKSRLRNRPVKPSVRISSEIYDQNFESQTIASDHTYFNSKLEPFSKNKNRSKISNKDQSNRSAKALASSRVETNQNEGSQSFSGERESTKTQRNQTQTILANADTSTPTDCSDTLSKIRQEVGPPLPPLLAPLVATPPRTSQPVSPLLATSSPSSPTSPLGQISPLCEPPVPPVMSPLPEEPGCLSPPCTSPSPSAAPAGERIVSSPLQFCAATPKHALPVPGRLPPLASAHTAVAGPQENSVKILDTMYPELSARARTLNILKGNIQLTRGPPADRKSLAGPVSAITGFKAITSTSTAFVKTGGSSGSDCSQDKSRDGGTRQDAGGKRTLSASTLRSAKRLRLDSGSPEPETGGATTEGVSKALRRSLPQTEAVAAEEESSSLTVSAVSQLPPNPKETVESHDKAIADALKKIAESSFDLLPVIRSHVYVGNISKKPVMRDQEKEVVHEFSTTKKHLAECLLHSILSELKLQKISMERNYIHALCRVYVGICRQLGDLERARLFCYSLLKEDFPESEKLTLFIANMWHDIFISQSVINKAMQLVARQRAKGEVRNCLRAFLNWEKNLNEYVEALITLKQKIINTDNLLTEYQKKCDELQFARRENSTLHHQVEQMLQKISPLQKCQEELGSLKAELEEKKSSLKLYQDTHQEYARVKEECLKTDAQKKKLEAKVKKLEEAAVKQTQDFKQLRNEKKILEKEFKKTQERLDEFSKQKNEKELRHIGTQISSDSYGSIDKRKVKLLLKELWLCINTTHRLPGEGSRCITEKPAKENPGPTEPRDDGVPPPAGGRPLQAAAVQTCLAELSMEIEGDFSACRRVGRHEYSGAAHCSDHVANEGRHPELEVPRTDEDSTDFSDRDHCFDEDLQAAVDFFRLPPPLLSPVPSPPLVSLPPLSTLPSSLAPETYFGEYTDSSDNELSQHRNSAESVSEDETSESQYFGSSRKSKGSGGTWEEKLKSHEASQALATLEVNEVTTVGFGTFTATLREPSAAYSVAHEKHWMVSSESASDGRRAISDEAQRQREVREVDKSVQTENTLHEPIRNVCVETSSGSRAQGRGAALRKSDTCSSTLGKRPFSELMESEGKTLLSKMIGSPKSQFTKWTLSNEIPLESDHLSISDHLQGMCGVSGKKRDAQDFILGASPEPEDDVGDAAGAPGLRGDASLSSSSTSGASSVCSDSPSSSGLKYAHDQHIPAKVTAVELHHSEQQLQAETLNVLDLQPEPPECPPGENHLENSLCALSPELGASHFNNESSNEVKSTDVLKGIPKVCSIAQSVFIKAMKDAQCRSQGPRAELPLTRADSTPLLESQRGLTKGGFGFKSPSWHHSDVLRRGGEERLRAKSEPEQKTNHQVQQAAASLESRRSTSKPELASENNPVGLRAATSLLPNQVSVITKQARPDTVQSTRLEPWRQRKTEPPFGAAHAGPGAVPTSSVARRDGEREDTAWAAQGAAANEGTSPQVSASWRKLNFSFPSSTNSKPSFSPKNIPVPNQDITTEASAQEAVPKQTLLLHAASLDSSGLIGDQLRPAPEVPVSRSCAVDRVPYGGTGRSGSKALAILEGSPRVRPSLQESPELPSQTPGRASPEGPGTTGTALPSAILRKDEETRAVPASALAGPVCCYTGIREGGGGDTEVEESEAPSGSEGESEPEAALGDRPRGAAHASRRGLGAPGAGSAETRPPVEVGCLTSALQDFNISTLSEIDGLSTSEVVMFLESCQLRDYSSGDSVSECSSRGTLHKEMNKDLKPGDLSGGKYRKQLCEEETLETSEEWIESEEEDGPLKSTGQLTQRSLETLSEVLTRFGRELQASCESSPGKDAADLVLSNTHDDVTSEPVREHVPPQGASGFPPHPSGTSPPVASMTGKGCSPASGSSSNAVTPGSPEGVPSVTSPIRGGAESSPQRSDSVAGQTTEGSAEEGAETTFQCQISTVTSEVINVLINKDQNLVIEKGDHWTIINGVALMPNVDQVILCDTPEDIPVSPDGGGLGAGFISLTSMEKSPETGHPGPPFQEPQCGSTLSCAQEEISSSSQSTNFDKSRLRNRPVKPSVRISSEIYDQNFESQTIASDHTYFNSKLEPFSKNKNRSKISNKDQSNRSAKALASSRVETNQNEGSQSFSGERESTKTQRNQTQTILANADTSTPTDCSDTLSKIRQEVGPPLPPLLAPLVATPPRTSQPVSPLLATSSPSSPTSPLGQISPLCEPPVPPVMSPLPEEPGCLSPPCTSPSPSAAPAGERIVSSPLQFCAATPKHALPVPGRLPPLASAHTAVAGPQENSVKILDTMYPELSARARTLNILKGNIQLTRGPPADRKSLAGPVSAITGFKAITSTSTAFVKTGGSSGSDCSQDKSRDGGTRQDAGGKRTLSASTLRSAKRLRLDSGSPEPETGGATTEGVSKALRRSLPQTEAVAAEEESSSLTVSAVSQLPPNPKETVESHDKAIADALKKIAESSFDLLPVIRSHVYVGNISKKPVMRDQEKEVVHEFSTTKKHLAECLLHSILSELKLQKISMERNYIHALCRVYVGICRQLGDLERARLFCYSLLKEDFPESEKLTLFIANMWHDIFISQSVINKAMQLVARQRAKGEVRNCLRAFLNWEKNAPVDVGFMVSKLLLTIQLCPKTEFQSSEKFGEDLSDNTWEYIFAIDLLCCHQKWIWTHDNIISKELWPVMDKWIKYRKGHANIAYTPDIIIASILRLIGRLGQLGLKEGFPSAVKNISSVIGMFIQHARDEDIPWGIQLAAVYALCDLSPSNPAEISKILEAWRQETAHSVPSAVLSCLEEVGSLCAEEVG</sequence>
<reference evidence="5" key="1">
    <citation type="submission" date="2025-08" db="UniProtKB">
        <authorList>
            <consortium name="RefSeq"/>
        </authorList>
    </citation>
    <scope>IDENTIFICATION</scope>
    <source>
        <tissue evidence="5">Blood</tissue>
    </source>
</reference>
<feature type="region of interest" description="Disordered" evidence="2">
    <location>
        <begin position="1799"/>
        <end position="1898"/>
    </location>
</feature>
<evidence type="ECO:0000256" key="1">
    <source>
        <dbReference type="SAM" id="Coils"/>
    </source>
</evidence>
<dbReference type="PANTHER" id="PTHR11852">
    <property type="entry name" value="PLATELET-ACTIVATING FACTOR ACETYLHYDROLASE"/>
    <property type="match status" value="1"/>
</dbReference>
<feature type="region of interest" description="Disordered" evidence="2">
    <location>
        <begin position="2808"/>
        <end position="2875"/>
    </location>
</feature>
<feature type="region of interest" description="Disordered" evidence="2">
    <location>
        <begin position="2640"/>
        <end position="2688"/>
    </location>
</feature>
<feature type="compositionally biased region" description="Low complexity" evidence="2">
    <location>
        <begin position="3715"/>
        <end position="3733"/>
    </location>
</feature>
<dbReference type="OrthoDB" id="2238957at2759"/>
<feature type="compositionally biased region" description="Low complexity" evidence="2">
    <location>
        <begin position="627"/>
        <end position="647"/>
    </location>
</feature>
<feature type="region of interest" description="Disordered" evidence="2">
    <location>
        <begin position="3496"/>
        <end position="3545"/>
    </location>
</feature>
<protein>
    <submittedName>
        <fullName evidence="5">Little elongation complex subunit 1</fullName>
    </submittedName>
</protein>
<feature type="compositionally biased region" description="Polar residues" evidence="2">
    <location>
        <begin position="3625"/>
        <end position="3651"/>
    </location>
</feature>
<feature type="compositionally biased region" description="Low complexity" evidence="2">
    <location>
        <begin position="1679"/>
        <end position="1697"/>
    </location>
</feature>
<feature type="compositionally biased region" description="Low complexity" evidence="2">
    <location>
        <begin position="3679"/>
        <end position="3700"/>
    </location>
</feature>
<feature type="domain" description="Little elongation complex subunit 1 C-terminal" evidence="3">
    <location>
        <begin position="4091"/>
        <end position="4283"/>
    </location>
</feature>
<dbReference type="InterPro" id="IPR057881">
    <property type="entry name" value="ICE1_C"/>
</dbReference>
<feature type="compositionally biased region" description="Polar residues" evidence="2">
    <location>
        <begin position="3069"/>
        <end position="3081"/>
    </location>
</feature>
<feature type="compositionally biased region" description="Low complexity" evidence="2">
    <location>
        <begin position="1880"/>
        <end position="1890"/>
    </location>
</feature>
<feature type="compositionally biased region" description="Polar residues" evidence="2">
    <location>
        <begin position="3604"/>
        <end position="3617"/>
    </location>
</feature>
<feature type="region of interest" description="Disordered" evidence="2">
    <location>
        <begin position="369"/>
        <end position="421"/>
    </location>
</feature>
<feature type="region of interest" description="Disordered" evidence="2">
    <location>
        <begin position="299"/>
        <end position="319"/>
    </location>
</feature>
<feature type="compositionally biased region" description="Pro residues" evidence="2">
    <location>
        <begin position="1665"/>
        <end position="1678"/>
    </location>
</feature>
<feature type="region of interest" description="Disordered" evidence="2">
    <location>
        <begin position="2405"/>
        <end position="2457"/>
    </location>
</feature>
<feature type="region of interest" description="Disordered" evidence="2">
    <location>
        <begin position="1460"/>
        <end position="1509"/>
    </location>
</feature>
<feature type="compositionally biased region" description="Polar residues" evidence="2">
    <location>
        <begin position="3513"/>
        <end position="3534"/>
    </location>
</feature>
<feature type="region of interest" description="Disordered" evidence="2">
    <location>
        <begin position="3126"/>
        <end position="3180"/>
    </location>
</feature>
<feature type="compositionally biased region" description="Polar residues" evidence="2">
    <location>
        <begin position="1033"/>
        <end position="1045"/>
    </location>
</feature>
<feature type="compositionally biased region" description="Pro residues" evidence="2">
    <location>
        <begin position="3701"/>
        <end position="3714"/>
    </location>
</feature>
<feature type="region of interest" description="Disordered" evidence="2">
    <location>
        <begin position="1224"/>
        <end position="1253"/>
    </location>
</feature>
<feature type="compositionally biased region" description="Basic and acidic residues" evidence="2">
    <location>
        <begin position="3846"/>
        <end position="3861"/>
    </location>
</feature>
<feature type="compositionally biased region" description="Basic and acidic residues" evidence="2">
    <location>
        <begin position="3326"/>
        <end position="3339"/>
    </location>
</feature>
<feature type="compositionally biased region" description="Low complexity" evidence="2">
    <location>
        <begin position="881"/>
        <end position="894"/>
    </location>
</feature>
<feature type="region of interest" description="Disordered" evidence="2">
    <location>
        <begin position="3575"/>
        <end position="3734"/>
    </location>
</feature>
<evidence type="ECO:0000313" key="5">
    <source>
        <dbReference type="RefSeq" id="XP_022368131.1"/>
    </source>
</evidence>
<feature type="region of interest" description="Disordered" evidence="2">
    <location>
        <begin position="3260"/>
        <end position="3289"/>
    </location>
</feature>
<feature type="region of interest" description="Disordered" evidence="2">
    <location>
        <begin position="3307"/>
        <end position="3421"/>
    </location>
</feature>
<evidence type="ECO:0000259" key="3">
    <source>
        <dbReference type="Pfam" id="PF25817"/>
    </source>
</evidence>
<feature type="compositionally biased region" description="Basic and acidic residues" evidence="2">
    <location>
        <begin position="789"/>
        <end position="812"/>
    </location>
</feature>
<feature type="compositionally biased region" description="Low complexity" evidence="2">
    <location>
        <begin position="1643"/>
        <end position="1664"/>
    </location>
</feature>
<feature type="compositionally biased region" description="Polar residues" evidence="2">
    <location>
        <begin position="1333"/>
        <end position="1342"/>
    </location>
</feature>
<feature type="compositionally biased region" description="Low complexity" evidence="2">
    <location>
        <begin position="3916"/>
        <end position="3926"/>
    </location>
</feature>
<feature type="compositionally biased region" description="Low complexity" evidence="2">
    <location>
        <begin position="2663"/>
        <end position="2683"/>
    </location>
</feature>
<dbReference type="Proteomes" id="UP000248482">
    <property type="component" value="Unplaced"/>
</dbReference>
<evidence type="ECO:0000313" key="4">
    <source>
        <dbReference type="Proteomes" id="UP000248482"/>
    </source>
</evidence>
<feature type="compositionally biased region" description="Basic and acidic residues" evidence="2">
    <location>
        <begin position="1290"/>
        <end position="1303"/>
    </location>
</feature>
<feature type="region of interest" description="Disordered" evidence="2">
    <location>
        <begin position="3835"/>
        <end position="3934"/>
    </location>
</feature>
<feature type="compositionally biased region" description="Acidic residues" evidence="2">
    <location>
        <begin position="1225"/>
        <end position="1242"/>
    </location>
</feature>
<feature type="region of interest" description="Disordered" evidence="2">
    <location>
        <begin position="772"/>
        <end position="839"/>
    </location>
</feature>
<dbReference type="KEGG" id="elk:111153407"/>
<name>A0A2Y9K4C6_ENHLU</name>
<feature type="region of interest" description="Disordered" evidence="2">
    <location>
        <begin position="3064"/>
        <end position="3095"/>
    </location>
</feature>
<keyword evidence="4" id="KW-1185">Reference proteome</keyword>
<feature type="compositionally biased region" description="Polar residues" evidence="2">
    <location>
        <begin position="1568"/>
        <end position="1581"/>
    </location>
</feature>
<feature type="region of interest" description="Disordered" evidence="2">
    <location>
        <begin position="604"/>
        <end position="652"/>
    </location>
</feature>
<feature type="region of interest" description="Disordered" evidence="2">
    <location>
        <begin position="2260"/>
        <end position="2291"/>
    </location>
</feature>
<feature type="compositionally biased region" description="Basic and acidic residues" evidence="2">
    <location>
        <begin position="1810"/>
        <end position="1825"/>
    </location>
</feature>
<keyword evidence="1" id="KW-0175">Coiled coil</keyword>
<feature type="compositionally biased region" description="Low complexity" evidence="2">
    <location>
        <begin position="2917"/>
        <end position="2930"/>
    </location>
</feature>
<feature type="compositionally biased region" description="Polar residues" evidence="2">
    <location>
        <begin position="1477"/>
        <end position="1498"/>
    </location>
</feature>
<feature type="coiled-coil region" evidence="1">
    <location>
        <begin position="23"/>
        <end position="185"/>
    </location>
</feature>